<name>A0A1B6K3Z6_9HEMI</name>
<sequence>KIPRLNGAARKRLTWLLRKGHSPEEARVLALKPMPKKLNPKLKEMVTAEERSKRSVSGGLPPEKHIVVSKEISQRTREEKDQNMPFQRMSFNLVTKGVRLGILDTNFPDTLLSSEQMEEIQNVILSAIVEDAGGQVYPSFLGINRRQGVLIITCEDQETANWLRSKQESLRPWEGANLRIVSEGEIPHTRIVTAYFPNSKEDSNEQILSYVKAQNKSLLTDMWNVLRRSEEGKSVLLTIAIDCASANRLEKEGPWISFKFGKIQLVIKNKTQMLQENSRKAEEEKENSKPRPTSQELACVQGEEIVKSAPIETECRISTKKAIKGKVEEEGTKEEEERNSKPRPTSEELACVQEMTLEK</sequence>
<reference evidence="3" key="1">
    <citation type="submission" date="2015-11" db="EMBL/GenBank/DDBJ databases">
        <title>De novo transcriptome assembly of four potential Pierce s Disease insect vectors from Arizona vineyards.</title>
        <authorList>
            <person name="Tassone E.E."/>
        </authorList>
    </citation>
    <scope>NUCLEOTIDE SEQUENCE</scope>
</reference>
<dbReference type="EMBL" id="GECU01001527">
    <property type="protein sequence ID" value="JAT06180.1"/>
    <property type="molecule type" value="Transcribed_RNA"/>
</dbReference>
<dbReference type="InterPro" id="IPR031961">
    <property type="entry name" value="DUF4780"/>
</dbReference>
<feature type="region of interest" description="Disordered" evidence="1">
    <location>
        <begin position="276"/>
        <end position="296"/>
    </location>
</feature>
<feature type="compositionally biased region" description="Basic and acidic residues" evidence="1">
    <location>
        <begin position="277"/>
        <end position="289"/>
    </location>
</feature>
<protein>
    <recommendedName>
        <fullName evidence="2">DUF4780 domain-containing protein</fullName>
    </recommendedName>
</protein>
<dbReference type="Pfam" id="PF16012">
    <property type="entry name" value="DUF4780"/>
    <property type="match status" value="1"/>
</dbReference>
<feature type="region of interest" description="Disordered" evidence="1">
    <location>
        <begin position="320"/>
        <end position="359"/>
    </location>
</feature>
<accession>A0A1B6K3Z6</accession>
<evidence type="ECO:0000313" key="3">
    <source>
        <dbReference type="EMBL" id="JAT06180.1"/>
    </source>
</evidence>
<proteinExistence type="predicted"/>
<evidence type="ECO:0000256" key="1">
    <source>
        <dbReference type="SAM" id="MobiDB-lite"/>
    </source>
</evidence>
<feature type="non-terminal residue" evidence="3">
    <location>
        <position position="1"/>
    </location>
</feature>
<dbReference type="AlphaFoldDB" id="A0A1B6K3Z6"/>
<evidence type="ECO:0000259" key="2">
    <source>
        <dbReference type="Pfam" id="PF16012"/>
    </source>
</evidence>
<feature type="compositionally biased region" description="Basic and acidic residues" evidence="1">
    <location>
        <begin position="325"/>
        <end position="346"/>
    </location>
</feature>
<organism evidence="3">
    <name type="scientific">Homalodisca liturata</name>
    <dbReference type="NCBI Taxonomy" id="320908"/>
    <lineage>
        <taxon>Eukaryota</taxon>
        <taxon>Metazoa</taxon>
        <taxon>Ecdysozoa</taxon>
        <taxon>Arthropoda</taxon>
        <taxon>Hexapoda</taxon>
        <taxon>Insecta</taxon>
        <taxon>Pterygota</taxon>
        <taxon>Neoptera</taxon>
        <taxon>Paraneoptera</taxon>
        <taxon>Hemiptera</taxon>
        <taxon>Auchenorrhyncha</taxon>
        <taxon>Membracoidea</taxon>
        <taxon>Cicadellidae</taxon>
        <taxon>Cicadellinae</taxon>
        <taxon>Proconiini</taxon>
        <taxon>Homalodisca</taxon>
    </lineage>
</organism>
<gene>
    <name evidence="3" type="ORF">g.9114</name>
</gene>
<feature type="non-terminal residue" evidence="3">
    <location>
        <position position="359"/>
    </location>
</feature>
<feature type="domain" description="DUF4780" evidence="2">
    <location>
        <begin position="96"/>
        <end position="265"/>
    </location>
</feature>